<proteinExistence type="predicted"/>
<feature type="transmembrane region" description="Helical" evidence="7">
    <location>
        <begin position="167"/>
        <end position="190"/>
    </location>
</feature>
<evidence type="ECO:0000256" key="3">
    <source>
        <dbReference type="ARBA" id="ARBA00022475"/>
    </source>
</evidence>
<feature type="transmembrane region" description="Helical" evidence="7">
    <location>
        <begin position="406"/>
        <end position="429"/>
    </location>
</feature>
<dbReference type="InterPro" id="IPR020846">
    <property type="entry name" value="MFS_dom"/>
</dbReference>
<comment type="subcellular location">
    <subcellularLocation>
        <location evidence="1">Cell membrane</location>
        <topology evidence="1">Multi-pass membrane protein</topology>
    </subcellularLocation>
</comment>
<feature type="transmembrane region" description="Helical" evidence="7">
    <location>
        <begin position="49"/>
        <end position="68"/>
    </location>
</feature>
<keyword evidence="5 7" id="KW-1133">Transmembrane helix</keyword>
<keyword evidence="4 7" id="KW-0812">Transmembrane</keyword>
<dbReference type="PROSITE" id="PS50850">
    <property type="entry name" value="MFS"/>
    <property type="match status" value="1"/>
</dbReference>
<feature type="transmembrane region" description="Helical" evidence="7">
    <location>
        <begin position="80"/>
        <end position="101"/>
    </location>
</feature>
<organism evidence="9 10">
    <name type="scientific">Curtobacterium salicis</name>
    <dbReference type="NCBI Taxonomy" id="1779862"/>
    <lineage>
        <taxon>Bacteria</taxon>
        <taxon>Bacillati</taxon>
        <taxon>Actinomycetota</taxon>
        <taxon>Actinomycetes</taxon>
        <taxon>Micrococcales</taxon>
        <taxon>Microbacteriaceae</taxon>
        <taxon>Curtobacterium</taxon>
    </lineage>
</organism>
<name>A0ABX0TDT0_9MICO</name>
<keyword evidence="10" id="KW-1185">Reference proteome</keyword>
<dbReference type="Gene3D" id="1.20.1720.10">
    <property type="entry name" value="Multidrug resistance protein D"/>
    <property type="match status" value="1"/>
</dbReference>
<feature type="transmembrane region" description="Helical" evidence="7">
    <location>
        <begin position="107"/>
        <end position="127"/>
    </location>
</feature>
<keyword evidence="6 7" id="KW-0472">Membrane</keyword>
<dbReference type="EMBL" id="JAAOYO010000004">
    <property type="protein sequence ID" value="NII41945.1"/>
    <property type="molecule type" value="Genomic_DNA"/>
</dbReference>
<feature type="transmembrane region" description="Helical" evidence="7">
    <location>
        <begin position="202"/>
        <end position="223"/>
    </location>
</feature>
<dbReference type="Pfam" id="PF07690">
    <property type="entry name" value="MFS_1"/>
    <property type="match status" value="1"/>
</dbReference>
<dbReference type="Gene3D" id="1.20.1250.20">
    <property type="entry name" value="MFS general substrate transporter like domains"/>
    <property type="match status" value="1"/>
</dbReference>
<evidence type="ECO:0000256" key="7">
    <source>
        <dbReference type="SAM" id="Phobius"/>
    </source>
</evidence>
<feature type="transmembrane region" description="Helical" evidence="7">
    <location>
        <begin position="299"/>
        <end position="318"/>
    </location>
</feature>
<comment type="caution">
    <text evidence="9">The sequence shown here is derived from an EMBL/GenBank/DDBJ whole genome shotgun (WGS) entry which is preliminary data.</text>
</comment>
<feature type="transmembrane region" description="Helical" evidence="7">
    <location>
        <begin position="358"/>
        <end position="385"/>
    </location>
</feature>
<feature type="transmembrane region" description="Helical" evidence="7">
    <location>
        <begin position="229"/>
        <end position="251"/>
    </location>
</feature>
<evidence type="ECO:0000256" key="5">
    <source>
        <dbReference type="ARBA" id="ARBA00022989"/>
    </source>
</evidence>
<protein>
    <submittedName>
        <fullName evidence="9">EmrB/QacA subfamily drug resistance transporter</fullName>
    </submittedName>
</protein>
<evidence type="ECO:0000313" key="10">
    <source>
        <dbReference type="Proteomes" id="UP001318300"/>
    </source>
</evidence>
<feature type="transmembrane region" description="Helical" evidence="7">
    <location>
        <begin position="330"/>
        <end position="352"/>
    </location>
</feature>
<evidence type="ECO:0000256" key="2">
    <source>
        <dbReference type="ARBA" id="ARBA00022448"/>
    </source>
</evidence>
<dbReference type="SUPFAM" id="SSF103473">
    <property type="entry name" value="MFS general substrate transporter"/>
    <property type="match status" value="1"/>
</dbReference>
<feature type="transmembrane region" description="Helical" evidence="7">
    <location>
        <begin position="139"/>
        <end position="161"/>
    </location>
</feature>
<feature type="transmembrane region" description="Helical" evidence="7">
    <location>
        <begin position="12"/>
        <end position="37"/>
    </location>
</feature>
<feature type="domain" description="Major facilitator superfamily (MFS) profile" evidence="8">
    <location>
        <begin position="15"/>
        <end position="461"/>
    </location>
</feature>
<dbReference type="Proteomes" id="UP001318300">
    <property type="component" value="Unassembled WGS sequence"/>
</dbReference>
<dbReference type="InterPro" id="IPR011701">
    <property type="entry name" value="MFS"/>
</dbReference>
<evidence type="ECO:0000256" key="1">
    <source>
        <dbReference type="ARBA" id="ARBA00004651"/>
    </source>
</evidence>
<dbReference type="InterPro" id="IPR036259">
    <property type="entry name" value="MFS_trans_sf"/>
</dbReference>
<accession>A0ABX0TDT0</accession>
<evidence type="ECO:0000256" key="6">
    <source>
        <dbReference type="ARBA" id="ARBA00023136"/>
    </source>
</evidence>
<dbReference type="RefSeq" id="WP_166780971.1">
    <property type="nucleotide sequence ID" value="NZ_JAAOYO010000004.1"/>
</dbReference>
<keyword evidence="2" id="KW-0813">Transport</keyword>
<evidence type="ECO:0000256" key="4">
    <source>
        <dbReference type="ARBA" id="ARBA00022692"/>
    </source>
</evidence>
<sequence>MTTTTTARRTSSTAVAVLVAGTFFMELLDGTILATAAPAMGRDLGVDSAAVGVAITAYLVTLAVFIPVSGWITDRVGSRTVFVGAIALFTVASALCAASTGLVELTLWRILQGLGGALMVPVGRLVVLRSAGRDQLVTAIAILTWPALAAPIIAPFLGGVLVDTLSWHWIFLVNIPLGVIAVVAALLLVPQERAPERVPFDWLGSLLACLGLGALVVMASLLALDTVPIVPTVPAGVVGALCTWLAIRHFLRAAHPIMGLGAFRLETFRVSHAGGSLFRLAVSAVPFVLPLLFQDAWGWTALEAGSAVLWVFVGNLGIKPATTPFLRWWGYRPVIVVSSAVAALSVVAMVFLTPDTPFWLLAVLLVVSGAARSVGFTAYNTIAFADVEQPDMTAANTLSSTLQQTAAGFGVAVVAVVLRAAAGVGGQGLAGSGPYAVAFVVIAVLLVVACVEGLLMSRTAGDTVRPARRVRSASRA</sequence>
<keyword evidence="3" id="KW-1003">Cell membrane</keyword>
<feature type="transmembrane region" description="Helical" evidence="7">
    <location>
        <begin position="272"/>
        <end position="293"/>
    </location>
</feature>
<dbReference type="PANTHER" id="PTHR42718">
    <property type="entry name" value="MAJOR FACILITATOR SUPERFAMILY MULTIDRUG TRANSPORTER MFSC"/>
    <property type="match status" value="1"/>
</dbReference>
<evidence type="ECO:0000259" key="8">
    <source>
        <dbReference type="PROSITE" id="PS50850"/>
    </source>
</evidence>
<gene>
    <name evidence="9" type="ORF">E9228_002603</name>
</gene>
<feature type="transmembrane region" description="Helical" evidence="7">
    <location>
        <begin position="435"/>
        <end position="455"/>
    </location>
</feature>
<evidence type="ECO:0000313" key="9">
    <source>
        <dbReference type="EMBL" id="NII41945.1"/>
    </source>
</evidence>
<reference evidence="9 10" key="1">
    <citation type="submission" date="2020-03" db="EMBL/GenBank/DDBJ databases">
        <title>Above-ground endophytic microbial communities from plants in different locations in the United States.</title>
        <authorList>
            <person name="Frank C."/>
        </authorList>
    </citation>
    <scope>NUCLEOTIDE SEQUENCE [LARGE SCALE GENOMIC DNA]</scope>
    <source>
        <strain evidence="9 10">WW7</strain>
    </source>
</reference>
<dbReference type="PANTHER" id="PTHR42718:SF46">
    <property type="entry name" value="BLR6921 PROTEIN"/>
    <property type="match status" value="1"/>
</dbReference>